<dbReference type="Gene3D" id="3.20.20.140">
    <property type="entry name" value="Metal-dependent hydrolases"/>
    <property type="match status" value="1"/>
</dbReference>
<keyword evidence="1" id="KW-0378">Hydrolase</keyword>
<dbReference type="Proteomes" id="UP000885847">
    <property type="component" value="Unassembled WGS sequence"/>
</dbReference>
<reference evidence="3" key="1">
    <citation type="journal article" date="2020" name="mSystems">
        <title>Genome- and Community-Level Interaction Insights into Carbon Utilization and Element Cycling Functions of Hydrothermarchaeota in Hydrothermal Sediment.</title>
        <authorList>
            <person name="Zhou Z."/>
            <person name="Liu Y."/>
            <person name="Xu W."/>
            <person name="Pan J."/>
            <person name="Luo Z.H."/>
            <person name="Li M."/>
        </authorList>
    </citation>
    <scope>NUCLEOTIDE SEQUENCE [LARGE SCALE GENOMIC DNA]</scope>
    <source>
        <strain evidence="3">HyVt-102</strain>
    </source>
</reference>
<sequence length="428" mass="47872">MKRWGITGGVILAGDKVIPDGGIGIEGERIVRVASSSGIKKEFEETVDAGGRLILPGIVNFHHHLYSSLAPGIGTESPMRNFREILENLWWRLDRVLDEETIYYSALNGILQGVKSGVTTIFDHHASMGYVKGSLSIIEEVLKKAGIKGVLCFETSDRGNVGEHIAENIEFFEKHRDDRYIKGVFGLHANFTLSEKTLDRISKERPEKMPIHIHCGEDRIDLEYALEKGYRGILHRLHSHGLLDERSILAHCIHLSEGDFRILEDVKPIVVSNPHSNLNNRVGLINRDRIKDFVLGTDGFGSSVVLSLKALYLSGKGKDEDPSELYNIFFKRSAQILKKFFPDTGEIKEGNLADIVVFDYIPASIPETPESIAYHLIFGLIPESSYITISNGRIIYREGEFTFLDGNDMINIRKAGEKLKSLLSRDGG</sequence>
<dbReference type="SUPFAM" id="SSF51556">
    <property type="entry name" value="Metallo-dependent hydrolases"/>
    <property type="match status" value="1"/>
</dbReference>
<dbReference type="Gene3D" id="2.30.40.10">
    <property type="entry name" value="Urease, subunit C, domain 1"/>
    <property type="match status" value="1"/>
</dbReference>
<evidence type="ECO:0000259" key="2">
    <source>
        <dbReference type="Pfam" id="PF01979"/>
    </source>
</evidence>
<dbReference type="GO" id="GO:0016810">
    <property type="term" value="F:hydrolase activity, acting on carbon-nitrogen (but not peptide) bonds"/>
    <property type="evidence" value="ECO:0007669"/>
    <property type="project" value="InterPro"/>
</dbReference>
<dbReference type="Pfam" id="PF01979">
    <property type="entry name" value="Amidohydro_1"/>
    <property type="match status" value="1"/>
</dbReference>
<accession>A0A7C0VBB4</accession>
<dbReference type="InterPro" id="IPR011059">
    <property type="entry name" value="Metal-dep_hydrolase_composite"/>
</dbReference>
<feature type="domain" description="Amidohydrolase-related" evidence="2">
    <location>
        <begin position="54"/>
        <end position="374"/>
    </location>
</feature>
<gene>
    <name evidence="3" type="ORF">ENF18_00605</name>
</gene>
<comment type="caution">
    <text evidence="3">The sequence shown here is derived from an EMBL/GenBank/DDBJ whole genome shotgun (WGS) entry which is preliminary data.</text>
</comment>
<proteinExistence type="predicted"/>
<dbReference type="InterPro" id="IPR050287">
    <property type="entry name" value="MTA/SAH_deaminase"/>
</dbReference>
<name>A0A7C0VBB4_UNCW3</name>
<dbReference type="PANTHER" id="PTHR43794">
    <property type="entry name" value="AMINOHYDROLASE SSNA-RELATED"/>
    <property type="match status" value="1"/>
</dbReference>
<dbReference type="PANTHER" id="PTHR43794:SF11">
    <property type="entry name" value="AMIDOHYDROLASE-RELATED DOMAIN-CONTAINING PROTEIN"/>
    <property type="match status" value="1"/>
</dbReference>
<evidence type="ECO:0000256" key="1">
    <source>
        <dbReference type="ARBA" id="ARBA00022801"/>
    </source>
</evidence>
<dbReference type="AlphaFoldDB" id="A0A7C0VBB4"/>
<dbReference type="InterPro" id="IPR006680">
    <property type="entry name" value="Amidohydro-rel"/>
</dbReference>
<dbReference type="SUPFAM" id="SSF51338">
    <property type="entry name" value="Composite domain of metallo-dependent hydrolases"/>
    <property type="match status" value="1"/>
</dbReference>
<dbReference type="InterPro" id="IPR032466">
    <property type="entry name" value="Metal_Hydrolase"/>
</dbReference>
<evidence type="ECO:0000313" key="3">
    <source>
        <dbReference type="EMBL" id="HDI82275.1"/>
    </source>
</evidence>
<dbReference type="EMBL" id="DQWE01000030">
    <property type="protein sequence ID" value="HDI82275.1"/>
    <property type="molecule type" value="Genomic_DNA"/>
</dbReference>
<organism evidence="3">
    <name type="scientific">candidate division WOR-3 bacterium</name>
    <dbReference type="NCBI Taxonomy" id="2052148"/>
    <lineage>
        <taxon>Bacteria</taxon>
        <taxon>Bacteria division WOR-3</taxon>
    </lineage>
</organism>
<protein>
    <recommendedName>
        <fullName evidence="2">Amidohydrolase-related domain-containing protein</fullName>
    </recommendedName>
</protein>